<evidence type="ECO:0000313" key="18">
    <source>
        <dbReference type="Proteomes" id="UP000233524"/>
    </source>
</evidence>
<dbReference type="Pfam" id="PF00732">
    <property type="entry name" value="GMC_oxred_N"/>
    <property type="match status" value="1"/>
</dbReference>
<evidence type="ECO:0000259" key="16">
    <source>
        <dbReference type="Pfam" id="PF05199"/>
    </source>
</evidence>
<keyword evidence="10 12" id="KW-0560">Oxidoreductase</keyword>
<feature type="domain" description="Glucose-methanol-choline oxidoreductase C-terminal" evidence="16">
    <location>
        <begin position="577"/>
        <end position="742"/>
    </location>
</feature>
<dbReference type="VEuPathDB" id="FungiDB:jhhlp_000268"/>
<evidence type="ECO:0000313" key="17">
    <source>
        <dbReference type="EMBL" id="PKS12927.1"/>
    </source>
</evidence>
<dbReference type="GO" id="GO:0016020">
    <property type="term" value="C:membrane"/>
    <property type="evidence" value="ECO:0007669"/>
    <property type="project" value="UniProtKB-SubCell"/>
</dbReference>
<dbReference type="InterPro" id="IPR003953">
    <property type="entry name" value="FAD-dep_OxRdtase_2_FAD-bd"/>
</dbReference>
<dbReference type="InterPro" id="IPR036188">
    <property type="entry name" value="FAD/NAD-bd_sf"/>
</dbReference>
<evidence type="ECO:0000256" key="1">
    <source>
        <dbReference type="ARBA" id="ARBA00000920"/>
    </source>
</evidence>
<evidence type="ECO:0000256" key="5">
    <source>
        <dbReference type="ARBA" id="ARBA00013125"/>
    </source>
</evidence>
<dbReference type="PIRSF" id="PIRSF028937">
    <property type="entry name" value="Lg_Ch_AO"/>
    <property type="match status" value="1"/>
</dbReference>
<keyword evidence="7" id="KW-0812">Transmembrane</keyword>
<comment type="function">
    <text evidence="2">Long-chain fatty alcohol oxidase involved in the omega-oxidation pathway of lipid degradation.</text>
</comment>
<dbReference type="Proteomes" id="UP000233524">
    <property type="component" value="Unassembled WGS sequence"/>
</dbReference>
<keyword evidence="11" id="KW-0472">Membrane</keyword>
<evidence type="ECO:0000256" key="7">
    <source>
        <dbReference type="ARBA" id="ARBA00022692"/>
    </source>
</evidence>
<reference evidence="17 18" key="1">
    <citation type="journal article" date="2017" name="G3 (Bethesda)">
        <title>First Draft Genome Sequence of the Pathogenic Fungus Lomentospora prolificans (Formerly Scedosporium prolificans).</title>
        <authorList>
            <person name="Luo R."/>
            <person name="Zimin A."/>
            <person name="Workman R."/>
            <person name="Fan Y."/>
            <person name="Pertea G."/>
            <person name="Grossman N."/>
            <person name="Wear M.P."/>
            <person name="Jia B."/>
            <person name="Miller H."/>
            <person name="Casadevall A."/>
            <person name="Timp W."/>
            <person name="Zhang S.X."/>
            <person name="Salzberg S.L."/>
        </authorList>
    </citation>
    <scope>NUCLEOTIDE SEQUENCE [LARGE SCALE GENOMIC DNA]</scope>
    <source>
        <strain evidence="17 18">JHH-5317</strain>
    </source>
</reference>
<keyword evidence="18" id="KW-1185">Reference proteome</keyword>
<evidence type="ECO:0000259" key="15">
    <source>
        <dbReference type="Pfam" id="PF00890"/>
    </source>
</evidence>
<evidence type="ECO:0000256" key="13">
    <source>
        <dbReference type="PIRSR" id="PIRSR028937-1"/>
    </source>
</evidence>
<dbReference type="InterPro" id="IPR000172">
    <property type="entry name" value="GMC_OxRdtase_N"/>
</dbReference>
<comment type="subcellular location">
    <subcellularLocation>
        <location evidence="3">Membrane</location>
    </subcellularLocation>
</comment>
<dbReference type="GO" id="GO:0050660">
    <property type="term" value="F:flavin adenine dinucleotide binding"/>
    <property type="evidence" value="ECO:0007669"/>
    <property type="project" value="InterPro"/>
</dbReference>
<comment type="catalytic activity">
    <reaction evidence="1 12">
        <text>a long-chain primary fatty alcohol + O2 = a long-chain fatty aldehyde + H2O2</text>
        <dbReference type="Rhea" id="RHEA:22756"/>
        <dbReference type="ChEBI" id="CHEBI:15379"/>
        <dbReference type="ChEBI" id="CHEBI:16240"/>
        <dbReference type="ChEBI" id="CHEBI:17176"/>
        <dbReference type="ChEBI" id="CHEBI:77396"/>
        <dbReference type="EC" id="1.1.3.20"/>
    </reaction>
</comment>
<dbReference type="Pfam" id="PF00890">
    <property type="entry name" value="FAD_binding_2"/>
    <property type="match status" value="1"/>
</dbReference>
<dbReference type="PANTHER" id="PTHR46056:SF12">
    <property type="entry name" value="LONG-CHAIN-ALCOHOL OXIDASE"/>
    <property type="match status" value="1"/>
</dbReference>
<evidence type="ECO:0000256" key="6">
    <source>
        <dbReference type="ARBA" id="ARBA00022630"/>
    </source>
</evidence>
<dbReference type="OrthoDB" id="269227at2759"/>
<proteinExistence type="inferred from homology"/>
<evidence type="ECO:0000256" key="9">
    <source>
        <dbReference type="ARBA" id="ARBA00022989"/>
    </source>
</evidence>
<dbReference type="EC" id="1.1.3.20" evidence="5 12"/>
<dbReference type="EMBL" id="NLAX01000002">
    <property type="protein sequence ID" value="PKS12927.1"/>
    <property type="molecule type" value="Genomic_DNA"/>
</dbReference>
<sequence length="755" mass="82766">MAETVEPKSPPPKLSALPPTDYFTQTQWAILFALLDASLPSLATKSSIKDRKTQVELPDATFDKAYARVKEVCVDVPSEDVFRELLADRCSTDPEFIDNCKRFISGFPVDHKKALGDALHKLSTRVGAWFLTGYCTPYHQLPVHVQEKIILSWRQSWIPQLRVLAKTVQQMAQKAYFQTNPLFKKLSTYDDVPRNYEPGAAFDFRFLQFAAGSAAETIETDVVIVGSGPGGSVCARTLAEAGYAVHVVDKGYYFPPSQLPMPQPEACEHLFEQQGVVTSEDKSASLVMGTCWGGSGTINWSVSLQTQQYVREEWATKDGLPFFTSDRFQECLDRVCGAMGVSGDQCRHNHGNRVLLESAEKLGWEAKVAPQNTGGKEHYCGQCHLGCGSNEKMGPVVSYLPAAARAGAKFIEGFEVERVVFEDEETREKAVGVVGRWVSRDANGSVEGPLEERVTRRVMIKAKKVIVSSGSLWSPVILKKSGLENPNIGKNLHIHPCNFLAASFKEDVKPWEGGIITSYCTQFENLDNQGHGTKLEPTCMVPYAALASFPFASPLDAKLASLKYRHMNSFISLTRDRDSGYVTVDECTGRPRVHYTPSAFDAAHTLEGVVGLAKLCYVAGAVEIYAFVPWLEPFVRTTFPAAGGDGDGDGKGGQLSATELMDRDEEFAAWLGKVRELGNRPPLGVWTSAHQMGTCRMSSREDEGVVDPRGRVWGCEGLYVADASTFPSASGVNPMVTNMAIADYIAGNVVEDLKG</sequence>
<evidence type="ECO:0000256" key="8">
    <source>
        <dbReference type="ARBA" id="ARBA00022827"/>
    </source>
</evidence>
<feature type="active site" description="Proton acceptor" evidence="13">
    <location>
        <position position="690"/>
    </location>
</feature>
<feature type="domain" description="Glucose-methanol-choline oxidoreductase N-terminal" evidence="14">
    <location>
        <begin position="268"/>
        <end position="497"/>
    </location>
</feature>
<gene>
    <name evidence="17" type="ORF">jhhlp_000268</name>
</gene>
<keyword evidence="9" id="KW-1133">Transmembrane helix</keyword>
<evidence type="ECO:0000256" key="10">
    <source>
        <dbReference type="ARBA" id="ARBA00023002"/>
    </source>
</evidence>
<keyword evidence="6" id="KW-0285">Flavoprotein</keyword>
<evidence type="ECO:0000256" key="12">
    <source>
        <dbReference type="PIRNR" id="PIRNR028937"/>
    </source>
</evidence>
<comment type="caution">
    <text evidence="17">The sequence shown here is derived from an EMBL/GenBank/DDBJ whole genome shotgun (WGS) entry which is preliminary data.</text>
</comment>
<evidence type="ECO:0000256" key="11">
    <source>
        <dbReference type="ARBA" id="ARBA00023136"/>
    </source>
</evidence>
<dbReference type="InterPro" id="IPR007867">
    <property type="entry name" value="GMC_OxRtase_C"/>
</dbReference>
<evidence type="ECO:0000256" key="4">
    <source>
        <dbReference type="ARBA" id="ARBA00010790"/>
    </source>
</evidence>
<dbReference type="SUPFAM" id="SSF51905">
    <property type="entry name" value="FAD/NAD(P)-binding domain"/>
    <property type="match status" value="1"/>
</dbReference>
<dbReference type="STRING" id="41688.A0A2N3NKF2"/>
<dbReference type="Pfam" id="PF05199">
    <property type="entry name" value="GMC_oxred_C"/>
    <property type="match status" value="1"/>
</dbReference>
<evidence type="ECO:0000256" key="2">
    <source>
        <dbReference type="ARBA" id="ARBA00003842"/>
    </source>
</evidence>
<organism evidence="17 18">
    <name type="scientific">Lomentospora prolificans</name>
    <dbReference type="NCBI Taxonomy" id="41688"/>
    <lineage>
        <taxon>Eukaryota</taxon>
        <taxon>Fungi</taxon>
        <taxon>Dikarya</taxon>
        <taxon>Ascomycota</taxon>
        <taxon>Pezizomycotina</taxon>
        <taxon>Sordariomycetes</taxon>
        <taxon>Hypocreomycetidae</taxon>
        <taxon>Microascales</taxon>
        <taxon>Microascaceae</taxon>
        <taxon>Lomentospora</taxon>
    </lineage>
</organism>
<protein>
    <recommendedName>
        <fullName evidence="5 12">Long-chain-alcohol oxidase</fullName>
        <ecNumber evidence="5 12">1.1.3.20</ecNumber>
    </recommendedName>
</protein>
<dbReference type="GO" id="GO:0046577">
    <property type="term" value="F:long-chain-alcohol oxidase activity"/>
    <property type="evidence" value="ECO:0007669"/>
    <property type="project" value="UniProtKB-EC"/>
</dbReference>
<dbReference type="InterPro" id="IPR012400">
    <property type="entry name" value="Long_Oxdase"/>
</dbReference>
<dbReference type="Gene3D" id="3.50.50.60">
    <property type="entry name" value="FAD/NAD(P)-binding domain"/>
    <property type="match status" value="2"/>
</dbReference>
<name>A0A2N3NKF2_9PEZI</name>
<accession>A0A2N3NKF2</accession>
<comment type="similarity">
    <text evidence="4 12">Belongs to the GMC oxidoreductase family.</text>
</comment>
<dbReference type="AlphaFoldDB" id="A0A2N3NKF2"/>
<feature type="domain" description="FAD-dependent oxidoreductase 2 FAD-binding" evidence="15">
    <location>
        <begin position="221"/>
        <end position="253"/>
    </location>
</feature>
<evidence type="ECO:0000259" key="14">
    <source>
        <dbReference type="Pfam" id="PF00732"/>
    </source>
</evidence>
<dbReference type="InParanoid" id="A0A2N3NKF2"/>
<dbReference type="PANTHER" id="PTHR46056">
    <property type="entry name" value="LONG-CHAIN-ALCOHOL OXIDASE"/>
    <property type="match status" value="1"/>
</dbReference>
<keyword evidence="8" id="KW-0274">FAD</keyword>
<evidence type="ECO:0000256" key="3">
    <source>
        <dbReference type="ARBA" id="ARBA00004370"/>
    </source>
</evidence>